<proteinExistence type="predicted"/>
<evidence type="ECO:0000313" key="1">
    <source>
        <dbReference type="EMBL" id="PCG72602.1"/>
    </source>
</evidence>
<organism evidence="1">
    <name type="scientific">Heliothis virescens</name>
    <name type="common">Tobacco budworm moth</name>
    <dbReference type="NCBI Taxonomy" id="7102"/>
    <lineage>
        <taxon>Eukaryota</taxon>
        <taxon>Metazoa</taxon>
        <taxon>Ecdysozoa</taxon>
        <taxon>Arthropoda</taxon>
        <taxon>Hexapoda</taxon>
        <taxon>Insecta</taxon>
        <taxon>Pterygota</taxon>
        <taxon>Neoptera</taxon>
        <taxon>Endopterygota</taxon>
        <taxon>Lepidoptera</taxon>
        <taxon>Glossata</taxon>
        <taxon>Ditrysia</taxon>
        <taxon>Noctuoidea</taxon>
        <taxon>Noctuidae</taxon>
        <taxon>Heliothinae</taxon>
        <taxon>Heliothis</taxon>
    </lineage>
</organism>
<name>A0A2A4JMH7_HELVI</name>
<comment type="caution">
    <text evidence="1">The sequence shown here is derived from an EMBL/GenBank/DDBJ whole genome shotgun (WGS) entry which is preliminary data.</text>
</comment>
<dbReference type="AlphaFoldDB" id="A0A2A4JMH7"/>
<accession>A0A2A4JMH7</accession>
<reference evidence="1" key="1">
    <citation type="submission" date="2017-09" db="EMBL/GenBank/DDBJ databases">
        <title>Contemporary evolution of a Lepidopteran species, Heliothis virescens, in response to modern agricultural practices.</title>
        <authorList>
            <person name="Fritz M.L."/>
            <person name="Deyonke A.M."/>
            <person name="Papanicolaou A."/>
            <person name="Micinski S."/>
            <person name="Westbrook J."/>
            <person name="Gould F."/>
        </authorList>
    </citation>
    <scope>NUCLEOTIDE SEQUENCE [LARGE SCALE GENOMIC DNA]</scope>
    <source>
        <strain evidence="1">HvINT-</strain>
        <tissue evidence="1">Whole body</tissue>
    </source>
</reference>
<dbReference type="EMBL" id="NWSH01001103">
    <property type="protein sequence ID" value="PCG72602.1"/>
    <property type="molecule type" value="Genomic_DNA"/>
</dbReference>
<sequence length="196" mass="23155">MDAMGRHEKNKILLISDDLLKDAMLKMRQVFGVREEHEAYIAYHVGVIMGRIREKYRFMGEIYREIYDKSNSRSTLSPPGVAHLKTLHFIIALEMVHYLGTEIDKLLTVLEDTAMEDIHSNNLLIDQPMPKKKTRTGPERTELREKAMQEAAKSMLRQQYLMKKMGQPVNMTTTKKRFLRQWPVQDTWSLEKYNYY</sequence>
<protein>
    <submittedName>
        <fullName evidence="1">Uncharacterized protein</fullName>
    </submittedName>
</protein>
<gene>
    <name evidence="1" type="ORF">B5V51_678</name>
</gene>